<evidence type="ECO:0000256" key="9">
    <source>
        <dbReference type="PROSITE-ProRule" id="PRU10141"/>
    </source>
</evidence>
<dbReference type="OrthoDB" id="4062651at2759"/>
<dbReference type="Proteomes" id="UP000813461">
    <property type="component" value="Unassembled WGS sequence"/>
</dbReference>
<dbReference type="InterPro" id="IPR053235">
    <property type="entry name" value="Ser_Thr_kinase"/>
</dbReference>
<gene>
    <name evidence="12" type="ORF">FB567DRAFT_448180</name>
</gene>
<keyword evidence="5 12" id="KW-0418">Kinase</keyword>
<name>A0A8K0VWI0_9PLEO</name>
<dbReference type="InterPro" id="IPR000719">
    <property type="entry name" value="Prot_kinase_dom"/>
</dbReference>
<dbReference type="PROSITE" id="PS50011">
    <property type="entry name" value="PROTEIN_KINASE_DOM"/>
    <property type="match status" value="1"/>
</dbReference>
<evidence type="ECO:0000313" key="12">
    <source>
        <dbReference type="EMBL" id="KAH7082031.1"/>
    </source>
</evidence>
<keyword evidence="4 9" id="KW-0547">Nucleotide-binding</keyword>
<evidence type="ECO:0000256" key="4">
    <source>
        <dbReference type="ARBA" id="ARBA00022741"/>
    </source>
</evidence>
<evidence type="ECO:0000256" key="8">
    <source>
        <dbReference type="ARBA" id="ARBA00048679"/>
    </source>
</evidence>
<dbReference type="EMBL" id="JAGMVJ010000014">
    <property type="protein sequence ID" value="KAH7082031.1"/>
    <property type="molecule type" value="Genomic_DNA"/>
</dbReference>
<dbReference type="PANTHER" id="PTHR24361">
    <property type="entry name" value="MITOGEN-ACTIVATED KINASE KINASE KINASE"/>
    <property type="match status" value="1"/>
</dbReference>
<dbReference type="PROSITE" id="PS00107">
    <property type="entry name" value="PROTEIN_KINASE_ATP"/>
    <property type="match status" value="1"/>
</dbReference>
<dbReference type="SMART" id="SM00220">
    <property type="entry name" value="S_TKc"/>
    <property type="match status" value="1"/>
</dbReference>
<dbReference type="Gene3D" id="1.10.510.10">
    <property type="entry name" value="Transferase(Phosphotransferase) domain 1"/>
    <property type="match status" value="1"/>
</dbReference>
<comment type="catalytic activity">
    <reaction evidence="8">
        <text>L-seryl-[protein] + ATP = O-phospho-L-seryl-[protein] + ADP + H(+)</text>
        <dbReference type="Rhea" id="RHEA:17989"/>
        <dbReference type="Rhea" id="RHEA-COMP:9863"/>
        <dbReference type="Rhea" id="RHEA-COMP:11604"/>
        <dbReference type="ChEBI" id="CHEBI:15378"/>
        <dbReference type="ChEBI" id="CHEBI:29999"/>
        <dbReference type="ChEBI" id="CHEBI:30616"/>
        <dbReference type="ChEBI" id="CHEBI:83421"/>
        <dbReference type="ChEBI" id="CHEBI:456216"/>
        <dbReference type="EC" id="2.7.11.1"/>
    </reaction>
</comment>
<organism evidence="12 13">
    <name type="scientific">Paraphoma chrysanthemicola</name>
    <dbReference type="NCBI Taxonomy" id="798071"/>
    <lineage>
        <taxon>Eukaryota</taxon>
        <taxon>Fungi</taxon>
        <taxon>Dikarya</taxon>
        <taxon>Ascomycota</taxon>
        <taxon>Pezizomycotina</taxon>
        <taxon>Dothideomycetes</taxon>
        <taxon>Pleosporomycetidae</taxon>
        <taxon>Pleosporales</taxon>
        <taxon>Pleosporineae</taxon>
        <taxon>Phaeosphaeriaceae</taxon>
        <taxon>Paraphoma</taxon>
    </lineage>
</organism>
<keyword evidence="2 10" id="KW-0723">Serine/threonine-protein kinase</keyword>
<evidence type="ECO:0000256" key="2">
    <source>
        <dbReference type="ARBA" id="ARBA00022527"/>
    </source>
</evidence>
<comment type="catalytic activity">
    <reaction evidence="7">
        <text>L-threonyl-[protein] + ATP = O-phospho-L-threonyl-[protein] + ADP + H(+)</text>
        <dbReference type="Rhea" id="RHEA:46608"/>
        <dbReference type="Rhea" id="RHEA-COMP:11060"/>
        <dbReference type="Rhea" id="RHEA-COMP:11605"/>
        <dbReference type="ChEBI" id="CHEBI:15378"/>
        <dbReference type="ChEBI" id="CHEBI:30013"/>
        <dbReference type="ChEBI" id="CHEBI:30616"/>
        <dbReference type="ChEBI" id="CHEBI:61977"/>
        <dbReference type="ChEBI" id="CHEBI:456216"/>
        <dbReference type="EC" id="2.7.11.1"/>
    </reaction>
</comment>
<dbReference type="GO" id="GO:0004674">
    <property type="term" value="F:protein serine/threonine kinase activity"/>
    <property type="evidence" value="ECO:0007669"/>
    <property type="project" value="UniProtKB-KW"/>
</dbReference>
<keyword evidence="6 9" id="KW-0067">ATP-binding</keyword>
<evidence type="ECO:0000256" key="5">
    <source>
        <dbReference type="ARBA" id="ARBA00022777"/>
    </source>
</evidence>
<dbReference type="AlphaFoldDB" id="A0A8K0VWI0"/>
<feature type="binding site" evidence="9">
    <location>
        <position position="48"/>
    </location>
    <ligand>
        <name>ATP</name>
        <dbReference type="ChEBI" id="CHEBI:30616"/>
    </ligand>
</feature>
<evidence type="ECO:0000256" key="3">
    <source>
        <dbReference type="ARBA" id="ARBA00022679"/>
    </source>
</evidence>
<reference evidence="12" key="1">
    <citation type="journal article" date="2021" name="Nat. Commun.">
        <title>Genetic determinants of endophytism in the Arabidopsis root mycobiome.</title>
        <authorList>
            <person name="Mesny F."/>
            <person name="Miyauchi S."/>
            <person name="Thiergart T."/>
            <person name="Pickel B."/>
            <person name="Atanasova L."/>
            <person name="Karlsson M."/>
            <person name="Huettel B."/>
            <person name="Barry K.W."/>
            <person name="Haridas S."/>
            <person name="Chen C."/>
            <person name="Bauer D."/>
            <person name="Andreopoulos W."/>
            <person name="Pangilinan J."/>
            <person name="LaButti K."/>
            <person name="Riley R."/>
            <person name="Lipzen A."/>
            <person name="Clum A."/>
            <person name="Drula E."/>
            <person name="Henrissat B."/>
            <person name="Kohler A."/>
            <person name="Grigoriev I.V."/>
            <person name="Martin F.M."/>
            <person name="Hacquard S."/>
        </authorList>
    </citation>
    <scope>NUCLEOTIDE SEQUENCE</scope>
    <source>
        <strain evidence="12">MPI-SDFR-AT-0120</strain>
    </source>
</reference>
<evidence type="ECO:0000256" key="7">
    <source>
        <dbReference type="ARBA" id="ARBA00047899"/>
    </source>
</evidence>
<dbReference type="PANTHER" id="PTHR24361:SF433">
    <property type="entry name" value="PROTEIN KINASE DOMAIN-CONTAINING PROTEIN"/>
    <property type="match status" value="1"/>
</dbReference>
<dbReference type="InterPro" id="IPR008271">
    <property type="entry name" value="Ser/Thr_kinase_AS"/>
</dbReference>
<dbReference type="EC" id="2.7.11.1" evidence="1"/>
<evidence type="ECO:0000313" key="13">
    <source>
        <dbReference type="Proteomes" id="UP000813461"/>
    </source>
</evidence>
<evidence type="ECO:0000259" key="11">
    <source>
        <dbReference type="PROSITE" id="PS50011"/>
    </source>
</evidence>
<dbReference type="InterPro" id="IPR017441">
    <property type="entry name" value="Protein_kinase_ATP_BS"/>
</dbReference>
<keyword evidence="13" id="KW-1185">Reference proteome</keyword>
<evidence type="ECO:0000256" key="6">
    <source>
        <dbReference type="ARBA" id="ARBA00022840"/>
    </source>
</evidence>
<dbReference type="GO" id="GO:0005737">
    <property type="term" value="C:cytoplasm"/>
    <property type="evidence" value="ECO:0007669"/>
    <property type="project" value="TreeGrafter"/>
</dbReference>
<feature type="non-terminal residue" evidence="12">
    <location>
        <position position="259"/>
    </location>
</feature>
<proteinExistence type="inferred from homology"/>
<feature type="domain" description="Protein kinase" evidence="11">
    <location>
        <begin position="19"/>
        <end position="259"/>
    </location>
</feature>
<dbReference type="Pfam" id="PF00069">
    <property type="entry name" value="Pkinase"/>
    <property type="match status" value="1"/>
</dbReference>
<comment type="caution">
    <text evidence="12">The sequence shown here is derived from an EMBL/GenBank/DDBJ whole genome shotgun (WGS) entry which is preliminary data.</text>
</comment>
<dbReference type="SUPFAM" id="SSF56112">
    <property type="entry name" value="Protein kinase-like (PK-like)"/>
    <property type="match status" value="1"/>
</dbReference>
<evidence type="ECO:0000256" key="10">
    <source>
        <dbReference type="RuleBase" id="RU000304"/>
    </source>
</evidence>
<keyword evidence="3" id="KW-0808">Transferase</keyword>
<comment type="similarity">
    <text evidence="10">Belongs to the protein kinase superfamily.</text>
</comment>
<accession>A0A8K0VWI0</accession>
<dbReference type="InterPro" id="IPR011009">
    <property type="entry name" value="Kinase-like_dom_sf"/>
</dbReference>
<evidence type="ECO:0000256" key="1">
    <source>
        <dbReference type="ARBA" id="ARBA00012513"/>
    </source>
</evidence>
<dbReference type="GO" id="GO:0005524">
    <property type="term" value="F:ATP binding"/>
    <property type="evidence" value="ECO:0007669"/>
    <property type="project" value="UniProtKB-UniRule"/>
</dbReference>
<protein>
    <recommendedName>
        <fullName evidence="1">non-specific serine/threonine protein kinase</fullName>
        <ecNumber evidence="1">2.7.11.1</ecNumber>
    </recommendedName>
</protein>
<dbReference type="PROSITE" id="PS00108">
    <property type="entry name" value="PROTEIN_KINASE_ST"/>
    <property type="match status" value="1"/>
</dbReference>
<sequence>MPIIAGNHYDNAEETALPYVHRRYLGKGGYGLVEEVEDRMTGRVFARKVFHPRKRERARMREMFENEVDNTRAVEKHHHMVRLYATYTTKDTLAMIMMPVADGGDLEKFLDDVNQYRNVHASQISGHEASQMLWKRGILYMAFGCLAAGLMFMHDQKIRHKDIKPSNILIHGGKVLYTDFGIARDTTLFQDSATTGPAIKATRKYAAPEVLADASRRSSSDVFSLGCVFVEIFASLNIAFSIPDTQRFSDSMDSIHEQL</sequence>
<dbReference type="CDD" id="cd00180">
    <property type="entry name" value="PKc"/>
    <property type="match status" value="1"/>
</dbReference>